<protein>
    <submittedName>
        <fullName evidence="1">Uncharacterized protein</fullName>
    </submittedName>
</protein>
<dbReference type="EMBL" id="KP795655">
    <property type="protein sequence ID" value="AKN39676.1"/>
    <property type="molecule type" value="Genomic_DNA"/>
</dbReference>
<proteinExistence type="predicted"/>
<sequence>MGIVESRISLNKQIDSPSSWHFQEDVESSLYQQASLQVQCVD</sequence>
<dbReference type="AlphaFoldDB" id="A0A0H4A1P7"/>
<accession>A0A0H4A1P7</accession>
<evidence type="ECO:0000313" key="1">
    <source>
        <dbReference type="EMBL" id="AKN39676.1"/>
    </source>
</evidence>
<organism evidence="1">
    <name type="scientific">Vibrio sp. 1F_97</name>
    <dbReference type="NCBI Taxonomy" id="1652827"/>
    <lineage>
        <taxon>Bacteria</taxon>
        <taxon>Pseudomonadati</taxon>
        <taxon>Pseudomonadota</taxon>
        <taxon>Gammaproteobacteria</taxon>
        <taxon>Vibrionales</taxon>
        <taxon>Vibrionaceae</taxon>
        <taxon>Vibrio</taxon>
    </lineage>
</organism>
<name>A0A0H4A1P7_9VIBR</name>
<reference evidence="1" key="1">
    <citation type="journal article" date="2015" name="MBio">
        <title>Eco-Evolutionary Dynamics of Episomes among Ecologically Cohesive Bacterial Populations.</title>
        <authorList>
            <person name="Xue H."/>
            <person name="Cordero O.X."/>
            <person name="Camas F.M."/>
            <person name="Trimble W."/>
            <person name="Meyer F."/>
            <person name="Guglielmini J."/>
            <person name="Rocha E.P."/>
            <person name="Polz M.F."/>
        </authorList>
    </citation>
    <scope>NUCLEOTIDE SEQUENCE</scope>
    <source>
        <strain evidence="1">1F_97</strain>
    </source>
</reference>